<feature type="transmembrane region" description="Helical" evidence="7">
    <location>
        <begin position="129"/>
        <end position="147"/>
    </location>
</feature>
<keyword evidence="3 7" id="KW-0812">Transmembrane</keyword>
<dbReference type="SMART" id="SM00014">
    <property type="entry name" value="acidPPc"/>
    <property type="match status" value="1"/>
</dbReference>
<dbReference type="Pfam" id="PF01569">
    <property type="entry name" value="PAP2"/>
    <property type="match status" value="1"/>
</dbReference>
<feature type="transmembrane region" description="Helical" evidence="7">
    <location>
        <begin position="153"/>
        <end position="172"/>
    </location>
</feature>
<organism evidence="9 10">
    <name type="scientific">[Clostridium] aminophilum</name>
    <dbReference type="NCBI Taxonomy" id="1526"/>
    <lineage>
        <taxon>Bacteria</taxon>
        <taxon>Bacillati</taxon>
        <taxon>Bacillota</taxon>
        <taxon>Clostridia</taxon>
        <taxon>Lachnospirales</taxon>
        <taxon>Lachnospiraceae</taxon>
    </lineage>
</organism>
<dbReference type="Proteomes" id="UP000214760">
    <property type="component" value="Unassembled WGS sequence"/>
</dbReference>
<evidence type="ECO:0000256" key="1">
    <source>
        <dbReference type="ARBA" id="ARBA00004651"/>
    </source>
</evidence>
<reference evidence="9 10" key="1">
    <citation type="submission" date="2016-10" db="EMBL/GenBank/DDBJ databases">
        <authorList>
            <person name="de Groot N.N."/>
        </authorList>
    </citation>
    <scope>NUCLEOTIDE SEQUENCE [LARGE SCALE GENOMIC DNA]</scope>
    <source>
        <strain evidence="9 10">F</strain>
    </source>
</reference>
<dbReference type="Gene3D" id="1.20.144.10">
    <property type="entry name" value="Phosphatidic acid phosphatase type 2/haloperoxidase"/>
    <property type="match status" value="2"/>
</dbReference>
<feature type="transmembrane region" description="Helical" evidence="7">
    <location>
        <begin position="27"/>
        <end position="49"/>
    </location>
</feature>
<evidence type="ECO:0000313" key="10">
    <source>
        <dbReference type="Proteomes" id="UP000214760"/>
    </source>
</evidence>
<evidence type="ECO:0000256" key="2">
    <source>
        <dbReference type="ARBA" id="ARBA00022475"/>
    </source>
</evidence>
<evidence type="ECO:0000256" key="4">
    <source>
        <dbReference type="ARBA" id="ARBA00022801"/>
    </source>
</evidence>
<proteinExistence type="predicted"/>
<name>A0A1I6J9G4_9FIRM</name>
<dbReference type="AlphaFoldDB" id="A0A1I6J9G4"/>
<feature type="transmembrane region" description="Helical" evidence="7">
    <location>
        <begin position="56"/>
        <end position="76"/>
    </location>
</feature>
<dbReference type="InterPro" id="IPR036938">
    <property type="entry name" value="PAP2/HPO_sf"/>
</dbReference>
<dbReference type="InterPro" id="IPR000326">
    <property type="entry name" value="PAP2/HPO"/>
</dbReference>
<dbReference type="GO" id="GO:0005886">
    <property type="term" value="C:plasma membrane"/>
    <property type="evidence" value="ECO:0007669"/>
    <property type="project" value="UniProtKB-SubCell"/>
</dbReference>
<protein>
    <submittedName>
        <fullName evidence="9">Undecaprenyl-diphosphatase</fullName>
    </submittedName>
</protein>
<keyword evidence="4" id="KW-0378">Hydrolase</keyword>
<accession>A0A1I6J9G4</accession>
<dbReference type="PANTHER" id="PTHR14969:SF62">
    <property type="entry name" value="DECAPRENYLPHOSPHORYL-5-PHOSPHORIBOSE PHOSPHATASE RV3807C-RELATED"/>
    <property type="match status" value="1"/>
</dbReference>
<keyword evidence="2" id="KW-1003">Cell membrane</keyword>
<sequence length="189" mass="20670">MDMIFHWDASVLLWLQDNVRTDALTPFMNAVSLLAKGGALWVLLTLLFLGMRKTRALGAVCFVSLLSNVVILNLLLKNIVARPRPYTMIEGLILAGPAEWDWSFPSGHTGASFAVAVCMLLLMSRKIGIPALILAILISFSRLYIGVHYPTDVICGALIGTSCALFSVKYVWPRAGKKFHYGNDTGTAV</sequence>
<evidence type="ECO:0000256" key="5">
    <source>
        <dbReference type="ARBA" id="ARBA00022989"/>
    </source>
</evidence>
<dbReference type="RefSeq" id="WP_075034448.1">
    <property type="nucleotide sequence ID" value="NZ_FOZC01000006.1"/>
</dbReference>
<evidence type="ECO:0000256" key="3">
    <source>
        <dbReference type="ARBA" id="ARBA00022692"/>
    </source>
</evidence>
<keyword evidence="5 7" id="KW-1133">Transmembrane helix</keyword>
<evidence type="ECO:0000256" key="6">
    <source>
        <dbReference type="ARBA" id="ARBA00023136"/>
    </source>
</evidence>
<feature type="domain" description="Phosphatidic acid phosphatase type 2/haloperoxidase" evidence="8">
    <location>
        <begin position="57"/>
        <end position="168"/>
    </location>
</feature>
<comment type="subcellular location">
    <subcellularLocation>
        <location evidence="1">Cell membrane</location>
        <topology evidence="1">Multi-pass membrane protein</topology>
    </subcellularLocation>
</comment>
<dbReference type="EMBL" id="FOZC01000006">
    <property type="protein sequence ID" value="SFR75622.1"/>
    <property type="molecule type" value="Genomic_DNA"/>
</dbReference>
<keyword evidence="6 7" id="KW-0472">Membrane</keyword>
<evidence type="ECO:0000313" key="9">
    <source>
        <dbReference type="EMBL" id="SFR75622.1"/>
    </source>
</evidence>
<dbReference type="GO" id="GO:0016787">
    <property type="term" value="F:hydrolase activity"/>
    <property type="evidence" value="ECO:0007669"/>
    <property type="project" value="UniProtKB-KW"/>
</dbReference>
<evidence type="ECO:0000256" key="7">
    <source>
        <dbReference type="SAM" id="Phobius"/>
    </source>
</evidence>
<gene>
    <name evidence="9" type="ORF">SAMN02910262_01334</name>
</gene>
<dbReference type="SUPFAM" id="SSF48317">
    <property type="entry name" value="Acid phosphatase/Vanadium-dependent haloperoxidase"/>
    <property type="match status" value="1"/>
</dbReference>
<dbReference type="PANTHER" id="PTHR14969">
    <property type="entry name" value="SPHINGOSINE-1-PHOSPHATE PHOSPHOHYDROLASE"/>
    <property type="match status" value="1"/>
</dbReference>
<evidence type="ECO:0000259" key="8">
    <source>
        <dbReference type="SMART" id="SM00014"/>
    </source>
</evidence>